<dbReference type="AlphaFoldDB" id="R2VI37"/>
<protein>
    <recommendedName>
        <fullName evidence="5">DUF1642 domain-containing protein</fullName>
    </recommendedName>
</protein>
<proteinExistence type="predicted"/>
<sequence>MNKQEIIERLNNKLDETFAFQRSFKPLTWTHMEYESKANAYMTAINYVEQLDESEENLASTIKLLTNLDTDDFLKELKLYGLAKEPQKVKVPAFVAEWFEMNKKNIEYRIWKYIKNWDDQRWDDFKNWMDKNSVKSLEILTKMQYGYEVEEEPKYRVKVGNGYFINYQGRGCLISPHEKDGIMNFDSMKEANRTADTVGGTVEKV</sequence>
<evidence type="ECO:0008006" key="5">
    <source>
        <dbReference type="Google" id="ProtNLM"/>
    </source>
</evidence>
<evidence type="ECO:0000313" key="1">
    <source>
        <dbReference type="EMBL" id="EOI57311.1"/>
    </source>
</evidence>
<dbReference type="InterPro" id="IPR012865">
    <property type="entry name" value="DUF1642"/>
</dbReference>
<reference evidence="1 3" key="1">
    <citation type="submission" date="2013-02" db="EMBL/GenBank/DDBJ databases">
        <title>The Genome Sequence of Enterococcus gilvus ATCC BAA-350.</title>
        <authorList>
            <consortium name="The Broad Institute Genome Sequencing Platform"/>
            <consortium name="The Broad Institute Genome Sequencing Center for Infectious Disease"/>
            <person name="Earl A.M."/>
            <person name="Gilmore M.S."/>
            <person name="Lebreton F."/>
            <person name="Walker B."/>
            <person name="Young S.K."/>
            <person name="Zeng Q."/>
            <person name="Gargeya S."/>
            <person name="Fitzgerald M."/>
            <person name="Haas B."/>
            <person name="Abouelleil A."/>
            <person name="Alvarado L."/>
            <person name="Arachchi H.M."/>
            <person name="Berlin A.M."/>
            <person name="Chapman S.B."/>
            <person name="Dewar J."/>
            <person name="Goldberg J."/>
            <person name="Griggs A."/>
            <person name="Gujja S."/>
            <person name="Hansen M."/>
            <person name="Howarth C."/>
            <person name="Imamovic A."/>
            <person name="Larimer J."/>
            <person name="McCowan C."/>
            <person name="Murphy C."/>
            <person name="Neiman D."/>
            <person name="Pearson M."/>
            <person name="Priest M."/>
            <person name="Roberts A."/>
            <person name="Saif S."/>
            <person name="Shea T."/>
            <person name="Sisk P."/>
            <person name="Sykes S."/>
            <person name="Wortman J."/>
            <person name="Nusbaum C."/>
            <person name="Birren B."/>
        </authorList>
    </citation>
    <scope>NUCLEOTIDE SEQUENCE [LARGE SCALE GENOMIC DNA]</scope>
    <source>
        <strain evidence="1 3">ATCC BAA-350</strain>
    </source>
</reference>
<comment type="caution">
    <text evidence="1">The sequence shown here is derived from an EMBL/GenBank/DDBJ whole genome shotgun (WGS) entry which is preliminary data.</text>
</comment>
<accession>R2VI37</accession>
<gene>
    <name evidence="2" type="ORF">I592_02442</name>
    <name evidence="1" type="ORF">UKC_01525</name>
</gene>
<keyword evidence="4" id="KW-1185">Reference proteome</keyword>
<dbReference type="Proteomes" id="UP000014160">
    <property type="component" value="Unassembled WGS sequence"/>
</dbReference>
<dbReference type="Pfam" id="PF07852">
    <property type="entry name" value="DUF1642"/>
    <property type="match status" value="1"/>
</dbReference>
<dbReference type="HOGENOM" id="CLU_099786_4_0_9"/>
<dbReference type="OrthoDB" id="2366280at2"/>
<dbReference type="PATRIC" id="fig|1158614.3.peg.1539"/>
<evidence type="ECO:0000313" key="2">
    <source>
        <dbReference type="EMBL" id="EOW83115.1"/>
    </source>
</evidence>
<name>R2VI37_9ENTE</name>
<reference evidence="2 4" key="2">
    <citation type="submission" date="2013-03" db="EMBL/GenBank/DDBJ databases">
        <title>The Genome Sequence of Enterococcus gilvus ATCC BAA-350 (PacBio/Illumina hybrid assembly).</title>
        <authorList>
            <consortium name="The Broad Institute Genomics Platform"/>
            <consortium name="The Broad Institute Genome Sequencing Center for Infectious Disease"/>
            <person name="Earl A."/>
            <person name="Russ C."/>
            <person name="Gilmore M."/>
            <person name="Surin D."/>
            <person name="Walker B."/>
            <person name="Young S."/>
            <person name="Zeng Q."/>
            <person name="Gargeya S."/>
            <person name="Fitzgerald M."/>
            <person name="Haas B."/>
            <person name="Abouelleil A."/>
            <person name="Allen A.W."/>
            <person name="Alvarado L."/>
            <person name="Arachchi H.M."/>
            <person name="Berlin A.M."/>
            <person name="Chapman S.B."/>
            <person name="Gainer-Dewar J."/>
            <person name="Goldberg J."/>
            <person name="Griggs A."/>
            <person name="Gujja S."/>
            <person name="Hansen M."/>
            <person name="Howarth C."/>
            <person name="Imamovic A."/>
            <person name="Ireland A."/>
            <person name="Larimer J."/>
            <person name="McCowan C."/>
            <person name="Murphy C."/>
            <person name="Pearson M."/>
            <person name="Poon T.W."/>
            <person name="Priest M."/>
            <person name="Roberts A."/>
            <person name="Saif S."/>
            <person name="Shea T."/>
            <person name="Sisk P."/>
            <person name="Sykes S."/>
            <person name="Wortman J."/>
            <person name="Nusbaum C."/>
            <person name="Birren B."/>
        </authorList>
    </citation>
    <scope>NUCLEOTIDE SEQUENCE [LARGE SCALE GENOMIC DNA]</scope>
    <source>
        <strain evidence="2 4">ATCC BAA-350</strain>
    </source>
</reference>
<evidence type="ECO:0000313" key="3">
    <source>
        <dbReference type="Proteomes" id="UP000013750"/>
    </source>
</evidence>
<evidence type="ECO:0000313" key="4">
    <source>
        <dbReference type="Proteomes" id="UP000014160"/>
    </source>
</evidence>
<organism evidence="1 3">
    <name type="scientific">Enterococcus gilvus ATCC BAA-350</name>
    <dbReference type="NCBI Taxonomy" id="1158614"/>
    <lineage>
        <taxon>Bacteria</taxon>
        <taxon>Bacillati</taxon>
        <taxon>Bacillota</taxon>
        <taxon>Bacilli</taxon>
        <taxon>Lactobacillales</taxon>
        <taxon>Enterococcaceae</taxon>
        <taxon>Enterococcus</taxon>
    </lineage>
</organism>
<dbReference type="EMBL" id="ASWH01000001">
    <property type="protein sequence ID" value="EOW83115.1"/>
    <property type="molecule type" value="Genomic_DNA"/>
</dbReference>
<dbReference type="EMBL" id="AJDQ01000006">
    <property type="protein sequence ID" value="EOI57311.1"/>
    <property type="molecule type" value="Genomic_DNA"/>
</dbReference>
<dbReference type="RefSeq" id="WP_010779942.1">
    <property type="nucleotide sequence ID" value="NZ_ASWH01000001.1"/>
</dbReference>
<dbReference type="Proteomes" id="UP000013750">
    <property type="component" value="Unassembled WGS sequence"/>
</dbReference>